<accession>A0AA46SBF6</accession>
<protein>
    <submittedName>
        <fullName evidence="2">DUF4436 domain-containing protein</fullName>
    </submittedName>
</protein>
<name>A0AA46SBF6_9NOCA</name>
<keyword evidence="1" id="KW-0472">Membrane</keyword>
<dbReference type="Proteomes" id="UP001163947">
    <property type="component" value="Chromosome"/>
</dbReference>
<dbReference type="EMBL" id="CP106982">
    <property type="protein sequence ID" value="UYF91896.1"/>
    <property type="molecule type" value="Genomic_DNA"/>
</dbReference>
<proteinExistence type="predicted"/>
<feature type="transmembrane region" description="Helical" evidence="1">
    <location>
        <begin position="236"/>
        <end position="254"/>
    </location>
</feature>
<evidence type="ECO:0000256" key="1">
    <source>
        <dbReference type="SAM" id="Phobius"/>
    </source>
</evidence>
<evidence type="ECO:0000313" key="3">
    <source>
        <dbReference type="Proteomes" id="UP001163947"/>
    </source>
</evidence>
<dbReference type="RefSeq" id="WP_231385904.1">
    <property type="nucleotide sequence ID" value="NZ_BAAAYP010000011.1"/>
</dbReference>
<keyword evidence="1" id="KW-0812">Transmembrane</keyword>
<dbReference type="GeneID" id="83621812"/>
<sequence>MPAPRPNRPSRRTLLVSLGAAVTAAYLGVLVLFGVSTHESREWRPVNVDADSVLVVVTMKSLQPTVDRVHAEVTIYPGDSFLDANGATLAVPLSVLLVPAVSQSELFFPAHSVPVGYPVELLARGQAIRWPFDTFDVTPVVVEADVGEGSEREPVPSDVLIDGRIDGWAIDQGTVVAAPELGFPDGVDGTEVVFTRTGGTLVYAAILLLMMVVLAVLAAFVAVQTFRRRRAVETDMLAWMAAMLFAVVPLRGILPGSPPIGSWVDVAVTMWVVTALVAALTLYVFCWWRDSHPSLTRR</sequence>
<gene>
    <name evidence="2" type="ORF">OCS65_15305</name>
</gene>
<feature type="transmembrane region" description="Helical" evidence="1">
    <location>
        <begin position="12"/>
        <end position="35"/>
    </location>
</feature>
<evidence type="ECO:0000313" key="2">
    <source>
        <dbReference type="EMBL" id="UYF91896.1"/>
    </source>
</evidence>
<reference evidence="2" key="1">
    <citation type="submission" date="2022-09" db="EMBL/GenBank/DDBJ databases">
        <title>The genome sequence of Rhodococcus aetherivorans N1.</title>
        <authorList>
            <person name="Jiang W."/>
        </authorList>
    </citation>
    <scope>NUCLEOTIDE SEQUENCE</scope>
    <source>
        <strain evidence="2">N1</strain>
    </source>
</reference>
<dbReference type="AlphaFoldDB" id="A0AA46SBF6"/>
<keyword evidence="1" id="KW-1133">Transmembrane helix</keyword>
<dbReference type="InterPro" id="IPR027948">
    <property type="entry name" value="DUF4436"/>
</dbReference>
<organism evidence="2 3">
    <name type="scientific">Rhodococcus aetherivorans</name>
    <dbReference type="NCBI Taxonomy" id="191292"/>
    <lineage>
        <taxon>Bacteria</taxon>
        <taxon>Bacillati</taxon>
        <taxon>Actinomycetota</taxon>
        <taxon>Actinomycetes</taxon>
        <taxon>Mycobacteriales</taxon>
        <taxon>Nocardiaceae</taxon>
        <taxon>Rhodococcus</taxon>
    </lineage>
</organism>
<feature type="transmembrane region" description="Helical" evidence="1">
    <location>
        <begin position="201"/>
        <end position="224"/>
    </location>
</feature>
<feature type="transmembrane region" description="Helical" evidence="1">
    <location>
        <begin position="266"/>
        <end position="288"/>
    </location>
</feature>
<dbReference type="Pfam" id="PF14494">
    <property type="entry name" value="DUF4436"/>
    <property type="match status" value="1"/>
</dbReference>